<organism evidence="5 6">
    <name type="scientific">Pyxidicoccus parkwayensis</name>
    <dbReference type="NCBI Taxonomy" id="2813578"/>
    <lineage>
        <taxon>Bacteria</taxon>
        <taxon>Pseudomonadati</taxon>
        <taxon>Myxococcota</taxon>
        <taxon>Myxococcia</taxon>
        <taxon>Myxococcales</taxon>
        <taxon>Cystobacterineae</taxon>
        <taxon>Myxococcaceae</taxon>
        <taxon>Pyxidicoccus</taxon>
    </lineage>
</organism>
<reference evidence="5 6" key="1">
    <citation type="submission" date="2021-02" db="EMBL/GenBank/DDBJ databases">
        <title>De Novo genome assembly of isolated myxobacteria.</title>
        <authorList>
            <person name="Stevens D.C."/>
        </authorList>
    </citation>
    <scope>NUCLEOTIDE SEQUENCE [LARGE SCALE GENOMIC DNA]</scope>
    <source>
        <strain evidence="6">SCPEA02</strain>
    </source>
</reference>
<dbReference type="EMBL" id="CP071090">
    <property type="protein sequence ID" value="QSQ25773.1"/>
    <property type="molecule type" value="Genomic_DNA"/>
</dbReference>
<dbReference type="PROSITE" id="PS51257">
    <property type="entry name" value="PROKAR_LIPOPROTEIN"/>
    <property type="match status" value="1"/>
</dbReference>
<dbReference type="SUPFAM" id="SSF63825">
    <property type="entry name" value="YWTD domain"/>
    <property type="match status" value="1"/>
</dbReference>
<feature type="domain" description="HYR" evidence="4">
    <location>
        <begin position="1175"/>
        <end position="1255"/>
    </location>
</feature>
<keyword evidence="3" id="KW-0732">Signal</keyword>
<feature type="region of interest" description="Disordered" evidence="2">
    <location>
        <begin position="1186"/>
        <end position="1205"/>
    </location>
</feature>
<evidence type="ECO:0000313" key="6">
    <source>
        <dbReference type="Proteomes" id="UP000662747"/>
    </source>
</evidence>
<dbReference type="Proteomes" id="UP000662747">
    <property type="component" value="Chromosome"/>
</dbReference>
<dbReference type="PROSITE" id="PS50825">
    <property type="entry name" value="HYR"/>
    <property type="match status" value="3"/>
</dbReference>
<name>A0ABX7P5Q2_9BACT</name>
<feature type="chain" id="PRO_5047034614" evidence="3">
    <location>
        <begin position="24"/>
        <end position="1310"/>
    </location>
</feature>
<feature type="compositionally biased region" description="Basic and acidic residues" evidence="2">
    <location>
        <begin position="1258"/>
        <end position="1272"/>
    </location>
</feature>
<feature type="domain" description="HYR" evidence="4">
    <location>
        <begin position="933"/>
        <end position="1014"/>
    </location>
</feature>
<proteinExistence type="predicted"/>
<gene>
    <name evidence="5" type="ORF">JY651_12925</name>
</gene>
<protein>
    <submittedName>
        <fullName evidence="5">HYR domain-containing protein</fullName>
    </submittedName>
</protein>
<accession>A0ABX7P5Q2</accession>
<feature type="domain" description="HYR" evidence="4">
    <location>
        <begin position="1015"/>
        <end position="1096"/>
    </location>
</feature>
<sequence length="1310" mass="136556">MKSSRPHALTGALLVTGLFTACAESSSSPASEPAPVETRSALTLGTPHLVKDLRPGELPIDPYDFPSSFSPEGFVSLGGTTFYAADDGTGDIELWKTDGTREGTSLLRDLVPGPAPSYPSKFTVMGGRLYFIARSAPTSSALALWQSDGTPEGTTLVAPLAGSASFMTAQGNALYFMTAPTGGARGFTLWKSDGTAAGTTAVTTVTASTTSPYGYFTWSGSTLFFTAFDDAHGRELWKSDGTPAGTQLVADVLTGNDVHTGPFDLVSAGSLVYFTTPGIDDYRYVLWRSDGTPEGTFRLLSLQASQSTSGTAKGVAVGGKLYFAQWDAQAGQELWSSDGTVAGTTRVADLRPGTEDSLPHDLVEQGGRLWFTANDGGSPRRAQVWVSDGTAAGTRQVTETTADTPYGASVLAASPDGAWFMTSDFTGASSLWTTDGTVAGTQKLLVPAPVFFGLDRHPTEGGRLFLSQSEGFLWFSDGTAAGSRALGRVIPTQRGAFPHSGFNLGGELVFSARGDTGDIFSPNAERVWRSNGTSNGTLLVDDLTQGDNLHLTPLGVMGGQGFVWRHTNGAPNNSSHLGALLRTDGTPRGTSSLKQMSLPKTAYDARQPPPAVILGDAVYFGVTGSASGPSALWKTDGTSQGTLAVATVQESSFFNVNPRLFVNAGGRLFFAAGTGLGDESLWTSDGTGQGTRKVKALSSKSLSQPPIRHMIALGTQVLFWAESQAEGHALWTSDGTEQGTRVLMRFDGSTFLTEGPLTTAVMNGQVFFVTRASGAPARLWKTDGGTPVEVASFGALDSATAPTRLTVFQGALLFWAFDAAHGYELWRSDGTSAGTALVKDLNPGPASAVGEPGPLVSVEQGGVLLFAASDGLSGLELWQTDGTASNTVRVADIAPGPDSSSPTDLAVAGRGVYFQAWTRESGAELWALERPVADTQPPQVTCPPAQVQEATTEFGQPVSYPRATATDAQTPSPLIRYSRPSGSYFSLGVTRVDVTALDDAGNSATCGIDVTIRDTTPPTITCRTGTLRYEATSPEGTYGYILFDAATASDVASRPSVVFSPAVTSLFPLGTTRVTATATDGAGLQATCGFDVFVEDTQRPTLGTCPASLMLEASAPAGAVADFTLPSATDVASAPAVSSEPAMGSWLPLGTTSFTVTARDTAGNTDACTFPVEVRDTTPPTLTCPPTQRVDATSEAGATVSWPDATAEDRVSDVTVEYSVASGTQFPVGTRTVRVTAKDASNNTRSCEFSVVVSRPADPNEHSEDPSSRPDRGGGCQQAGGAGLSSFGAALLGVLLMRPRRRWRSAPRQG</sequence>
<keyword evidence="6" id="KW-1185">Reference proteome</keyword>
<evidence type="ECO:0000256" key="1">
    <source>
        <dbReference type="ARBA" id="ARBA00022737"/>
    </source>
</evidence>
<keyword evidence="1" id="KW-0677">Repeat</keyword>
<evidence type="ECO:0000259" key="4">
    <source>
        <dbReference type="PROSITE" id="PS50825"/>
    </source>
</evidence>
<feature type="region of interest" description="Disordered" evidence="2">
    <location>
        <begin position="1254"/>
        <end position="1281"/>
    </location>
</feature>
<feature type="signal peptide" evidence="3">
    <location>
        <begin position="1"/>
        <end position="23"/>
    </location>
</feature>
<dbReference type="InterPro" id="IPR003410">
    <property type="entry name" value="HYR_dom"/>
</dbReference>
<evidence type="ECO:0000313" key="5">
    <source>
        <dbReference type="EMBL" id="QSQ25773.1"/>
    </source>
</evidence>
<dbReference type="PANTHER" id="PTHR24273">
    <property type="entry name" value="FI04643P-RELATED"/>
    <property type="match status" value="1"/>
</dbReference>
<dbReference type="InterPro" id="IPR030916">
    <property type="entry name" value="ELWxxDGT_rpt"/>
</dbReference>
<dbReference type="RefSeq" id="WP_206727324.1">
    <property type="nucleotide sequence ID" value="NZ_CP071090.1"/>
</dbReference>
<dbReference type="PANTHER" id="PTHR24273:SF32">
    <property type="entry name" value="HYALIN"/>
    <property type="match status" value="1"/>
</dbReference>
<evidence type="ECO:0000256" key="3">
    <source>
        <dbReference type="SAM" id="SignalP"/>
    </source>
</evidence>
<dbReference type="NCBIfam" id="TIGR04534">
    <property type="entry name" value="ELWxxDGT_rpt"/>
    <property type="match status" value="1"/>
</dbReference>
<evidence type="ECO:0000256" key="2">
    <source>
        <dbReference type="SAM" id="MobiDB-lite"/>
    </source>
</evidence>
<dbReference type="Pfam" id="PF02494">
    <property type="entry name" value="HYR"/>
    <property type="match status" value="4"/>
</dbReference>